<keyword evidence="2" id="KW-1185">Reference proteome</keyword>
<proteinExistence type="predicted"/>
<accession>A0AAD3T2T4</accession>
<dbReference type="EMBL" id="BSYO01000024">
    <property type="protein sequence ID" value="GMH22445.1"/>
    <property type="molecule type" value="Genomic_DNA"/>
</dbReference>
<reference evidence="1" key="1">
    <citation type="submission" date="2023-05" db="EMBL/GenBank/DDBJ databases">
        <title>Nepenthes gracilis genome sequencing.</title>
        <authorList>
            <person name="Fukushima K."/>
        </authorList>
    </citation>
    <scope>NUCLEOTIDE SEQUENCE</scope>
    <source>
        <strain evidence="1">SING2019-196</strain>
    </source>
</reference>
<protein>
    <submittedName>
        <fullName evidence="1">Uncharacterized protein</fullName>
    </submittedName>
</protein>
<comment type="caution">
    <text evidence="1">The sequence shown here is derived from an EMBL/GenBank/DDBJ whole genome shotgun (WGS) entry which is preliminary data.</text>
</comment>
<organism evidence="1 2">
    <name type="scientific">Nepenthes gracilis</name>
    <name type="common">Slender pitcher plant</name>
    <dbReference type="NCBI Taxonomy" id="150966"/>
    <lineage>
        <taxon>Eukaryota</taxon>
        <taxon>Viridiplantae</taxon>
        <taxon>Streptophyta</taxon>
        <taxon>Embryophyta</taxon>
        <taxon>Tracheophyta</taxon>
        <taxon>Spermatophyta</taxon>
        <taxon>Magnoliopsida</taxon>
        <taxon>eudicotyledons</taxon>
        <taxon>Gunneridae</taxon>
        <taxon>Pentapetalae</taxon>
        <taxon>Caryophyllales</taxon>
        <taxon>Nepenthaceae</taxon>
        <taxon>Nepenthes</taxon>
    </lineage>
</organism>
<dbReference type="AlphaFoldDB" id="A0AAD3T2T4"/>
<dbReference type="Proteomes" id="UP001279734">
    <property type="component" value="Unassembled WGS sequence"/>
</dbReference>
<name>A0AAD3T2T4_NEPGR</name>
<gene>
    <name evidence="1" type="ORF">Nepgr_024288</name>
</gene>
<evidence type="ECO:0000313" key="1">
    <source>
        <dbReference type="EMBL" id="GMH22445.1"/>
    </source>
</evidence>
<evidence type="ECO:0000313" key="2">
    <source>
        <dbReference type="Proteomes" id="UP001279734"/>
    </source>
</evidence>
<sequence>MHDVRATIFIANLKENLDKRAHDVYDDDDDDEELRINGVGDGYDSFHSYRRVSHRLAHSSSASVSPASNGVGPFFKSEIARLNQENGSLRHNLDTTNAALNA</sequence>